<evidence type="ECO:0000259" key="1">
    <source>
        <dbReference type="Pfam" id="PF01796"/>
    </source>
</evidence>
<feature type="domain" description="ChsH2 rubredoxin-like zinc ribbon" evidence="2">
    <location>
        <begin position="9"/>
        <end position="44"/>
    </location>
</feature>
<evidence type="ECO:0000259" key="2">
    <source>
        <dbReference type="Pfam" id="PF12172"/>
    </source>
</evidence>
<name>A0A150IMM5_9EURY</name>
<dbReference type="InterPro" id="IPR002878">
    <property type="entry name" value="ChsH2_C"/>
</dbReference>
<dbReference type="PATRIC" id="fig|1706436.3.peg.265"/>
<dbReference type="Gene3D" id="6.10.30.10">
    <property type="match status" value="1"/>
</dbReference>
<protein>
    <recommendedName>
        <fullName evidence="8">DUF35 domain-containing protein</fullName>
    </recommendedName>
</protein>
<dbReference type="InterPro" id="IPR052513">
    <property type="entry name" value="Thioester_dehydratase-like"/>
</dbReference>
<gene>
    <name evidence="3" type="ORF">APG10_00266</name>
    <name evidence="4" type="ORF">APG11_00416</name>
    <name evidence="5" type="ORF">APG12_00385</name>
</gene>
<dbReference type="InterPro" id="IPR012340">
    <property type="entry name" value="NA-bd_OB-fold"/>
</dbReference>
<proteinExistence type="predicted"/>
<accession>A0A150ITJ8</accession>
<evidence type="ECO:0000313" key="6">
    <source>
        <dbReference type="Proteomes" id="UP000091929"/>
    </source>
</evidence>
<feature type="domain" description="ChsH2 C-terminal OB-fold" evidence="1">
    <location>
        <begin position="50"/>
        <end position="109"/>
    </location>
</feature>
<dbReference type="Proteomes" id="UP000091929">
    <property type="component" value="Unassembled WGS sequence"/>
</dbReference>
<evidence type="ECO:0000313" key="7">
    <source>
        <dbReference type="Proteomes" id="UP000092401"/>
    </source>
</evidence>
<evidence type="ECO:0000313" key="5">
    <source>
        <dbReference type="EMBL" id="KYC50962.1"/>
    </source>
</evidence>
<reference evidence="6 7" key="1">
    <citation type="journal article" date="2016" name="ISME J.">
        <title>Chasing the elusive Euryarchaeota class WSA2: genomes reveal a uniquely fastidious methyl-reducing methanogen.</title>
        <authorList>
            <person name="Nobu M.K."/>
            <person name="Narihiro T."/>
            <person name="Kuroda K."/>
            <person name="Mei R."/>
            <person name="Liu W.T."/>
        </authorList>
    </citation>
    <scope>NUCLEOTIDE SEQUENCE [LARGE SCALE GENOMIC DNA]</scope>
    <source>
        <strain evidence="3">B03fssc0709_Meth_Bin005</strain>
        <strain evidence="4">B15fssc0709_Meth_Bin003</strain>
        <strain evidence="5">BMIXfssc0709_Meth_Bin006</strain>
    </source>
</reference>
<dbReference type="EMBL" id="LNGF01000007">
    <property type="protein sequence ID" value="KYC48293.1"/>
    <property type="molecule type" value="Genomic_DNA"/>
</dbReference>
<dbReference type="Proteomes" id="UP000092403">
    <property type="component" value="Unassembled WGS sequence"/>
</dbReference>
<dbReference type="PANTHER" id="PTHR34075:SF5">
    <property type="entry name" value="BLR3430 PROTEIN"/>
    <property type="match status" value="1"/>
</dbReference>
<evidence type="ECO:0000313" key="3">
    <source>
        <dbReference type="EMBL" id="KYC46055.1"/>
    </source>
</evidence>
<accession>A0A150IMM5</accession>
<comment type="caution">
    <text evidence="3">The sequence shown here is derived from an EMBL/GenBank/DDBJ whole genome shotgun (WGS) entry which is preliminary data.</text>
</comment>
<dbReference type="InterPro" id="IPR022002">
    <property type="entry name" value="ChsH2_Znr"/>
</dbReference>
<evidence type="ECO:0000313" key="4">
    <source>
        <dbReference type="EMBL" id="KYC48293.1"/>
    </source>
</evidence>
<dbReference type="SUPFAM" id="SSF50249">
    <property type="entry name" value="Nucleic acid-binding proteins"/>
    <property type="match status" value="1"/>
</dbReference>
<dbReference type="AlphaFoldDB" id="A0A150IMM5"/>
<dbReference type="Proteomes" id="UP000092401">
    <property type="component" value="Unassembled WGS sequence"/>
</dbReference>
<evidence type="ECO:0008006" key="8">
    <source>
        <dbReference type="Google" id="ProtNLM"/>
    </source>
</evidence>
<organism evidence="3 7">
    <name type="scientific">Candidatus Methanofastidiosum methylothiophilum</name>
    <dbReference type="NCBI Taxonomy" id="1705564"/>
    <lineage>
        <taxon>Archaea</taxon>
        <taxon>Methanobacteriati</taxon>
        <taxon>Methanobacteriota</taxon>
        <taxon>Stenosarchaea group</taxon>
        <taxon>Candidatus Methanofastidiosia</taxon>
        <taxon>Candidatus Methanofastidiosales</taxon>
        <taxon>Candidatus Methanofastidiosaceae</taxon>
        <taxon>Candidatus Methanofastidiosum</taxon>
    </lineage>
</organism>
<dbReference type="PATRIC" id="fig|1706437.3.peg.417"/>
<dbReference type="EMBL" id="LNGE01000005">
    <property type="protein sequence ID" value="KYC46055.1"/>
    <property type="molecule type" value="Genomic_DNA"/>
</dbReference>
<dbReference type="EMBL" id="LNJC01000005">
    <property type="protein sequence ID" value="KYC50962.1"/>
    <property type="molecule type" value="Genomic_DNA"/>
</dbReference>
<dbReference type="Pfam" id="PF01796">
    <property type="entry name" value="OB_ChsH2_C"/>
    <property type="match status" value="1"/>
</dbReference>
<accession>A0A150J150</accession>
<dbReference type="PATRIC" id="fig|1706438.3.peg.383"/>
<dbReference type="Pfam" id="PF12172">
    <property type="entry name" value="zf-ChsH2"/>
    <property type="match status" value="1"/>
</dbReference>
<dbReference type="PANTHER" id="PTHR34075">
    <property type="entry name" value="BLR3430 PROTEIN"/>
    <property type="match status" value="1"/>
</dbReference>
<sequence length="135" mass="15876">MDVPRHWREQVRRYRLVGSKCNDCEKLSFPYRKVCPKCKSRNNENYQFIGRGKIISFTNINSPPKEHKYNLPFAVALIELMEGPIITAQITDARAEELEIGMEVEMVTRKIMEYNDEGIICYGYKFRPIVEYAHP</sequence>